<organism evidence="2 3">
    <name type="scientific">Pachysolen tannophilus NRRL Y-2460</name>
    <dbReference type="NCBI Taxonomy" id="669874"/>
    <lineage>
        <taxon>Eukaryota</taxon>
        <taxon>Fungi</taxon>
        <taxon>Dikarya</taxon>
        <taxon>Ascomycota</taxon>
        <taxon>Saccharomycotina</taxon>
        <taxon>Pichiomycetes</taxon>
        <taxon>Pachysolenaceae</taxon>
        <taxon>Pachysolen</taxon>
    </lineage>
</organism>
<name>A0A1E4TQ67_PACTA</name>
<sequence length="333" mass="38129">MSNLAQTYLLASKVKSKLTKEAINPNADLRILVCQANLLDNLMDSLSSKKPLPNFQSEYNGGGNRFVDFSSDENEESNGGSNNSFYSTQVTTREILDDDEEEDEDEEDEEEYDDDEEILLAKAKIHTSPCMDEDINADIEEEEYEEDDEYYFSDDSYNSSDDEESEFEFTEVDGESPPSSPEDEDFLTALTKTNSNSNNNDACFLAPIAELAEQEEQYEQELEEHLHHDLPLLSHCSTVSSDESFEYSSSSEEEEEENNDDVNVTHHDHKRHHHHHHNHNHSHIHDANCNHPSAPNNEDVDYYQLSWHSHQPTPRNDAQPNDLALQLRSTLII</sequence>
<dbReference type="AlphaFoldDB" id="A0A1E4TQ67"/>
<accession>A0A1E4TQ67</accession>
<keyword evidence="3" id="KW-1185">Reference proteome</keyword>
<proteinExistence type="predicted"/>
<dbReference type="InterPro" id="IPR037738">
    <property type="entry name" value="Ecm13-like"/>
</dbReference>
<feature type="compositionally biased region" description="Acidic residues" evidence="1">
    <location>
        <begin position="160"/>
        <end position="174"/>
    </location>
</feature>
<evidence type="ECO:0000313" key="3">
    <source>
        <dbReference type="Proteomes" id="UP000094236"/>
    </source>
</evidence>
<protein>
    <submittedName>
        <fullName evidence="2">Uncharacterized protein</fullName>
    </submittedName>
</protein>
<gene>
    <name evidence="2" type="ORF">PACTADRAFT_4789</name>
</gene>
<feature type="compositionally biased region" description="Acidic residues" evidence="1">
    <location>
        <begin position="96"/>
        <end position="116"/>
    </location>
</feature>
<feature type="compositionally biased region" description="Basic residues" evidence="1">
    <location>
        <begin position="267"/>
        <end position="282"/>
    </location>
</feature>
<dbReference type="PANTHER" id="PTHR36826">
    <property type="entry name" value="PROTEIN ECM13"/>
    <property type="match status" value="1"/>
</dbReference>
<feature type="compositionally biased region" description="Low complexity" evidence="1">
    <location>
        <begin position="241"/>
        <end position="250"/>
    </location>
</feature>
<feature type="region of interest" description="Disordered" evidence="1">
    <location>
        <begin position="241"/>
        <end position="297"/>
    </location>
</feature>
<feature type="compositionally biased region" description="Acidic residues" evidence="1">
    <location>
        <begin position="140"/>
        <end position="152"/>
    </location>
</feature>
<evidence type="ECO:0000313" key="2">
    <source>
        <dbReference type="EMBL" id="ODV93893.1"/>
    </source>
</evidence>
<dbReference type="OrthoDB" id="5431245at2759"/>
<reference evidence="3" key="1">
    <citation type="submission" date="2016-05" db="EMBL/GenBank/DDBJ databases">
        <title>Comparative genomics of biotechnologically important yeasts.</title>
        <authorList>
            <consortium name="DOE Joint Genome Institute"/>
            <person name="Riley R."/>
            <person name="Haridas S."/>
            <person name="Wolfe K.H."/>
            <person name="Lopes M.R."/>
            <person name="Hittinger C.T."/>
            <person name="Goker M."/>
            <person name="Salamov A."/>
            <person name="Wisecaver J."/>
            <person name="Long T.M."/>
            <person name="Aerts A.L."/>
            <person name="Barry K."/>
            <person name="Choi C."/>
            <person name="Clum A."/>
            <person name="Coughlan A.Y."/>
            <person name="Deshpande S."/>
            <person name="Douglass A.P."/>
            <person name="Hanson S.J."/>
            <person name="Klenk H.-P."/>
            <person name="Labutti K."/>
            <person name="Lapidus A."/>
            <person name="Lindquist E."/>
            <person name="Lipzen A."/>
            <person name="Meier-Kolthoff J.P."/>
            <person name="Ohm R.A."/>
            <person name="Otillar R.P."/>
            <person name="Pangilinan J."/>
            <person name="Peng Y."/>
            <person name="Rokas A."/>
            <person name="Rosa C.A."/>
            <person name="Scheuner C."/>
            <person name="Sibirny A.A."/>
            <person name="Slot J.C."/>
            <person name="Stielow J.B."/>
            <person name="Sun H."/>
            <person name="Kurtzman C.P."/>
            <person name="Blackwell M."/>
            <person name="Grigoriev I.V."/>
            <person name="Jeffries T.W."/>
        </authorList>
    </citation>
    <scope>NUCLEOTIDE SEQUENCE [LARGE SCALE GENOMIC DNA]</scope>
    <source>
        <strain evidence="3">NRRL Y-2460</strain>
    </source>
</reference>
<dbReference type="STRING" id="669874.A0A1E4TQ67"/>
<dbReference type="PANTHER" id="PTHR36826:SF1">
    <property type="entry name" value="PROTEIN ECM13"/>
    <property type="match status" value="1"/>
</dbReference>
<evidence type="ECO:0000256" key="1">
    <source>
        <dbReference type="SAM" id="MobiDB-lite"/>
    </source>
</evidence>
<dbReference type="EMBL" id="KV454017">
    <property type="protein sequence ID" value="ODV93893.1"/>
    <property type="molecule type" value="Genomic_DNA"/>
</dbReference>
<feature type="region of interest" description="Disordered" evidence="1">
    <location>
        <begin position="52"/>
        <end position="116"/>
    </location>
</feature>
<dbReference type="Proteomes" id="UP000094236">
    <property type="component" value="Unassembled WGS sequence"/>
</dbReference>
<feature type="region of interest" description="Disordered" evidence="1">
    <location>
        <begin position="140"/>
        <end position="185"/>
    </location>
</feature>
<feature type="compositionally biased region" description="Acidic residues" evidence="1">
    <location>
        <begin position="251"/>
        <end position="260"/>
    </location>
</feature>